<comment type="caution">
    <text evidence="1">The sequence shown here is derived from an EMBL/GenBank/DDBJ whole genome shotgun (WGS) entry which is preliminary data.</text>
</comment>
<accession>A0A7K4NQY2</accession>
<dbReference type="Gene3D" id="3.40.50.10320">
    <property type="entry name" value="LmbE-like"/>
    <property type="match status" value="1"/>
</dbReference>
<dbReference type="AlphaFoldDB" id="A0A7K4NQY2"/>
<dbReference type="SUPFAM" id="SSF102588">
    <property type="entry name" value="LmbE-like"/>
    <property type="match status" value="1"/>
</dbReference>
<organism evidence="1 2">
    <name type="scientific">Marine Group I thaumarchaeote</name>
    <dbReference type="NCBI Taxonomy" id="2511932"/>
    <lineage>
        <taxon>Archaea</taxon>
        <taxon>Nitrososphaerota</taxon>
        <taxon>Marine Group I</taxon>
    </lineage>
</organism>
<evidence type="ECO:0000313" key="2">
    <source>
        <dbReference type="Proteomes" id="UP000526196"/>
    </source>
</evidence>
<dbReference type="InterPro" id="IPR024078">
    <property type="entry name" value="LmbE-like_dom_sf"/>
</dbReference>
<dbReference type="Pfam" id="PF02585">
    <property type="entry name" value="PIG-L"/>
    <property type="match status" value="1"/>
</dbReference>
<dbReference type="InterPro" id="IPR003737">
    <property type="entry name" value="GlcNAc_PI_deacetylase-related"/>
</dbReference>
<dbReference type="PANTHER" id="PTHR12993">
    <property type="entry name" value="N-ACETYLGLUCOSAMINYL-PHOSPHATIDYLINOSITOL DE-N-ACETYLASE-RELATED"/>
    <property type="match status" value="1"/>
</dbReference>
<name>A0A7K4NQY2_9ARCH</name>
<proteinExistence type="predicted"/>
<gene>
    <name evidence="1" type="ORF">HX833_04380</name>
</gene>
<evidence type="ECO:0000313" key="1">
    <source>
        <dbReference type="EMBL" id="NWK05311.1"/>
    </source>
</evidence>
<dbReference type="EMBL" id="JACASX010000006">
    <property type="protein sequence ID" value="NWK05311.1"/>
    <property type="molecule type" value="Genomic_DNA"/>
</dbReference>
<dbReference type="Proteomes" id="UP000526196">
    <property type="component" value="Unassembled WGS sequence"/>
</dbReference>
<sequence>MNILVISPHPDDEVLGMGGTIKKLSKKNRIILCVVSEGATAQYKDKKMIQVRKNACKKCSKILGISKTIFLDFPDMRLNLSHLDINKKLEEIIKKFKPEVVYTAPRNDLNLDHQSVFDSTLVTCRPKSGVKKILCYELQGRTKTPFRPNIFENIENEFVFKIKGFKMYKSEIEEFPNARSITAIENLAVLRGIEVGLKKAEGFELIQKINK</sequence>
<dbReference type="PANTHER" id="PTHR12993:SF11">
    <property type="entry name" value="N-ACETYLGLUCOSAMINYL-PHOSPHATIDYLINOSITOL DE-N-ACETYLASE"/>
    <property type="match status" value="1"/>
</dbReference>
<reference evidence="1 2" key="1">
    <citation type="journal article" date="2019" name="Environ. Microbiol.">
        <title>Genomics insights into ecotype formation of ammonia-oxidizing archaea in the deep ocean.</title>
        <authorList>
            <person name="Wang Y."/>
            <person name="Huang J.M."/>
            <person name="Cui G.J."/>
            <person name="Nunoura T."/>
            <person name="Takaki Y."/>
            <person name="Li W.L."/>
            <person name="Li J."/>
            <person name="Gao Z.M."/>
            <person name="Takai K."/>
            <person name="Zhang A.Q."/>
            <person name="Stepanauskas R."/>
        </authorList>
    </citation>
    <scope>NUCLEOTIDE SEQUENCE [LARGE SCALE GENOMIC DNA]</scope>
    <source>
        <strain evidence="1 2">F20</strain>
    </source>
</reference>
<dbReference type="GO" id="GO:0016811">
    <property type="term" value="F:hydrolase activity, acting on carbon-nitrogen (but not peptide) bonds, in linear amides"/>
    <property type="evidence" value="ECO:0007669"/>
    <property type="project" value="TreeGrafter"/>
</dbReference>
<protein>
    <submittedName>
        <fullName evidence="1">PIG-L family deacetylase</fullName>
    </submittedName>
</protein>